<protein>
    <submittedName>
        <fullName evidence="3">Uncharacterized protein</fullName>
    </submittedName>
</protein>
<dbReference type="EMBL" id="MHIH01000001">
    <property type="protein sequence ID" value="OGY47991.1"/>
    <property type="molecule type" value="Genomic_DNA"/>
</dbReference>
<keyword evidence="2" id="KW-1133">Transmembrane helix</keyword>
<organism evidence="3 4">
    <name type="scientific">Candidatus Buchananbacteria bacterium RIFCSPHIGHO2_02_FULL_38_8</name>
    <dbReference type="NCBI Taxonomy" id="1797538"/>
    <lineage>
        <taxon>Bacteria</taxon>
        <taxon>Candidatus Buchananiibacteriota</taxon>
    </lineage>
</organism>
<dbReference type="PROSITE" id="PS50005">
    <property type="entry name" value="TPR"/>
    <property type="match status" value="1"/>
</dbReference>
<dbReference type="InterPro" id="IPR011990">
    <property type="entry name" value="TPR-like_helical_dom_sf"/>
</dbReference>
<comment type="caution">
    <text evidence="3">The sequence shown here is derived from an EMBL/GenBank/DDBJ whole genome shotgun (WGS) entry which is preliminary data.</text>
</comment>
<proteinExistence type="predicted"/>
<evidence type="ECO:0000256" key="2">
    <source>
        <dbReference type="SAM" id="Phobius"/>
    </source>
</evidence>
<dbReference type="Gene3D" id="1.25.40.10">
    <property type="entry name" value="Tetratricopeptide repeat domain"/>
    <property type="match status" value="2"/>
</dbReference>
<dbReference type="Proteomes" id="UP000178747">
    <property type="component" value="Unassembled WGS sequence"/>
</dbReference>
<evidence type="ECO:0000313" key="4">
    <source>
        <dbReference type="Proteomes" id="UP000178747"/>
    </source>
</evidence>
<reference evidence="3 4" key="1">
    <citation type="journal article" date="2016" name="Nat. Commun.">
        <title>Thousands of microbial genomes shed light on interconnected biogeochemical processes in an aquifer system.</title>
        <authorList>
            <person name="Anantharaman K."/>
            <person name="Brown C.T."/>
            <person name="Hug L.A."/>
            <person name="Sharon I."/>
            <person name="Castelle C.J."/>
            <person name="Probst A.J."/>
            <person name="Thomas B.C."/>
            <person name="Singh A."/>
            <person name="Wilkins M.J."/>
            <person name="Karaoz U."/>
            <person name="Brodie E.L."/>
            <person name="Williams K.H."/>
            <person name="Hubbard S.S."/>
            <person name="Banfield J.F."/>
        </authorList>
    </citation>
    <scope>NUCLEOTIDE SEQUENCE [LARGE SCALE GENOMIC DNA]</scope>
</reference>
<accession>A0A1G1Y6X6</accession>
<keyword evidence="1" id="KW-0802">TPR repeat</keyword>
<sequence>MIYYIIPTIIIIVSLAVLLFLVIKKFPKLATINIESIPQERESKVKNRIMLDRLYRKFVSLKKIIASIFRPITEAIISGFSGFYQTIINLERKADQNNRPLKSVEVKQEINDILLEAEKLYSQNELNKAEENYIKVINLDPKNFAAYEGLVAVYKANRDYKKARETSKYCIKLLNKDASATDEKHRLASCYADLGEIYQLEDKIKLALTNSNKAIELEPSNPRFLDFLLKISIMLKNKELALKTFKALKEADPENQKLEEIKEEINNLPT</sequence>
<feature type="transmembrane region" description="Helical" evidence="2">
    <location>
        <begin position="6"/>
        <end position="23"/>
    </location>
</feature>
<keyword evidence="2" id="KW-0472">Membrane</keyword>
<dbReference type="SMART" id="SM00028">
    <property type="entry name" value="TPR"/>
    <property type="match status" value="3"/>
</dbReference>
<dbReference type="AlphaFoldDB" id="A0A1G1Y6X6"/>
<gene>
    <name evidence="3" type="ORF">A3J62_02490</name>
</gene>
<dbReference type="InterPro" id="IPR019734">
    <property type="entry name" value="TPR_rpt"/>
</dbReference>
<dbReference type="SUPFAM" id="SSF48452">
    <property type="entry name" value="TPR-like"/>
    <property type="match status" value="1"/>
</dbReference>
<name>A0A1G1Y6X6_9BACT</name>
<evidence type="ECO:0000313" key="3">
    <source>
        <dbReference type="EMBL" id="OGY47991.1"/>
    </source>
</evidence>
<feature type="repeat" description="TPR" evidence="1">
    <location>
        <begin position="188"/>
        <end position="221"/>
    </location>
</feature>
<dbReference type="Pfam" id="PF13181">
    <property type="entry name" value="TPR_8"/>
    <property type="match status" value="1"/>
</dbReference>
<evidence type="ECO:0000256" key="1">
    <source>
        <dbReference type="PROSITE-ProRule" id="PRU00339"/>
    </source>
</evidence>
<keyword evidence="2" id="KW-0812">Transmembrane</keyword>